<dbReference type="InterPro" id="IPR002932">
    <property type="entry name" value="Glu_synthdom"/>
</dbReference>
<dbReference type="Gene3D" id="3.60.20.10">
    <property type="entry name" value="Glutamine Phosphoribosylpyrophosphate, subunit 1, domain 1"/>
    <property type="match status" value="1"/>
</dbReference>
<keyword evidence="4" id="KW-0028">Amino-acid biosynthesis</keyword>
<evidence type="ECO:0000259" key="15">
    <source>
        <dbReference type="PROSITE" id="PS51278"/>
    </source>
</evidence>
<evidence type="ECO:0000256" key="9">
    <source>
        <dbReference type="ARBA" id="ARBA00023002"/>
    </source>
</evidence>
<sequence>MPATPSSSAAHRPRPAADDGACGIGFVADAQGRASRQIVEAALEGLACVKHRGAAAADGRTGDGAGVLLPIPPALFGAGNGVATLFVRGDDPRTAVEVAAKEEGLEVVDWRQVPTDDAFLGSQALASKPQLLQAVLSGGDGDERKAFRLRRRIEASTEDVYVVSCSFRTVVYKGLAAADAVKDFYLDLQDDRFEAPFAVFHQRFSTNTAPTWERAQPFRMLCHNGEINAIQGNENRMRARAVLGTEAVGLGPEALFRPLLHPADSDSGKLDAAVELLTRGGRDIRHAVAMLVPEAWENDRDLDPDVRGFYRYHSALMEPWDGPAGIIFTDGLGVGAALDRNGLRPLRYAVCEDGFVTVCSEVGAVDTTGHGAVTRGRLRPGQMLFVDPTKGVLHDHELKERIAAGSYARWAADGLCDISRGEPVVVTPDPAELERRQATHGYTKEDLSMVLKPMAGDAHEPVFSMGDDSPLPHLAGRPRPVHHYLRQRFAQVTNPPIDPVRERRVMSLRTLLGPRQPILTEGPEAARLLTMYSFFMYPSGVETLFEGTACTFEAAPLDTTFAAADGPAGLRRAVERLCDDAEAAVRAGTGVLVLAPREVSADRIPVPSLLACGAVHHRLVAAELRSLTSIVVVSDSARDTHEFAAHLGYGADAVCPRLALESVALEADNDEGDVVSYEAQSRFQSAIEEGVLKILSKMGIATVDSYRGAQIFEIVGLGAEVVDLCFTGTPSVVGGIGWEALGEDALSRHQVAWPPASETRVSLDSPGFFRVRKGGEYHGKGKEVVDALAPFAVREAPAGGDGADTMMTAAHLLQRAIKGDATPTYEAYVELVNSRPPTELHDLLELVPAPGGPVPLHEVEPAADIVRRFSTGAMSHGSLSKEAHETLSAAMNLLGGRSNCGEGGEDPARFRTRGQASGDTNSKIKQIASGRFGVTPEYTAHADELQIKVAQGAKPGEGGQLPGHKVSEEIARLRHTQPGIALISPPPHHDIYSIEDLAQLIFDLKQVNGAEVSVKLVAEDGVGTVAAGVVKALADVVHISGATGGTGAAALSSIKHAGMPWELGLAETQHALVDSHLRSRVRVRVDGGFLTGRQVIVAALLGADEYSFGTAAMIAEGCIMLRACHRDTCKPGIATQRPNLRANFTGTPEGVAAFMLFVAEEVRGHLAGLGFRSLDDAIGQVSCLRQVATGDPRADAVDLGQLLVEPGPAEEPRHFVRSEPIQSPRSKLGDQLLADAFRDVWDGQVVELAYAITNADRTVGAALGGAIALEYGTSSPRGTARVRFDGSAGQSFGAFLTAGAELHLVGEANDYVGKGMGGGRVVITPPADDAGQPVLAGNTCLYGATGGELFVAGEAGERFAVRNSGATAVVEGAGDHCCEYMTGGTVVVLGPVGNNFGAGMTGGQAYVLDPQHDLMGRLNTALVEAARPDNESLDELRWLLERHVELTGSARGAEALASWTVAAELFWHVLPIERVRRIEATSAGRVSGPG</sequence>
<evidence type="ECO:0000256" key="5">
    <source>
        <dbReference type="ARBA" id="ARBA00022630"/>
    </source>
</evidence>
<dbReference type="GO" id="GO:0004355">
    <property type="term" value="F:glutamate synthase (NADPH) activity"/>
    <property type="evidence" value="ECO:0007669"/>
    <property type="project" value="UniProtKB-EC"/>
</dbReference>
<keyword evidence="8" id="KW-0315">Glutamine amidotransferase</keyword>
<gene>
    <name evidence="16" type="ORF">AVDCRST_MAG20-772</name>
</gene>
<evidence type="ECO:0000256" key="2">
    <source>
        <dbReference type="ARBA" id="ARBA00001927"/>
    </source>
</evidence>
<protein>
    <submittedName>
        <fullName evidence="16">Glutamate synthase [NADPH] large chain</fullName>
        <ecNumber evidence="16">1.4.1.13</ecNumber>
    </submittedName>
</protein>
<dbReference type="EC" id="1.4.1.13" evidence="16"/>
<comment type="cofactor">
    <cofactor evidence="2">
        <name>[3Fe-4S] cluster</name>
        <dbReference type="ChEBI" id="CHEBI:21137"/>
    </cofactor>
</comment>
<dbReference type="InterPro" id="IPR050711">
    <property type="entry name" value="ET-N_metabolism_enzyme"/>
</dbReference>
<evidence type="ECO:0000256" key="3">
    <source>
        <dbReference type="ARBA" id="ARBA00009716"/>
    </source>
</evidence>
<evidence type="ECO:0000256" key="11">
    <source>
        <dbReference type="ARBA" id="ARBA00023014"/>
    </source>
</evidence>
<dbReference type="Gene3D" id="3.20.20.70">
    <property type="entry name" value="Aldolase class I"/>
    <property type="match status" value="2"/>
</dbReference>
<keyword evidence="12" id="KW-0314">Glutamate biosynthesis</keyword>
<dbReference type="PROSITE" id="PS51278">
    <property type="entry name" value="GATASE_TYPE_2"/>
    <property type="match status" value="1"/>
</dbReference>
<keyword evidence="9 16" id="KW-0560">Oxidoreductase</keyword>
<organism evidence="16">
    <name type="scientific">uncultured Acidimicrobiales bacterium</name>
    <dbReference type="NCBI Taxonomy" id="310071"/>
    <lineage>
        <taxon>Bacteria</taxon>
        <taxon>Bacillati</taxon>
        <taxon>Actinomycetota</taxon>
        <taxon>Acidimicrobiia</taxon>
        <taxon>Acidimicrobiales</taxon>
        <taxon>environmental samples</taxon>
    </lineage>
</organism>
<dbReference type="Pfam" id="PF00310">
    <property type="entry name" value="GATase_2"/>
    <property type="match status" value="1"/>
</dbReference>
<comment type="cofactor">
    <cofactor evidence="1">
        <name>FMN</name>
        <dbReference type="ChEBI" id="CHEBI:58210"/>
    </cofactor>
</comment>
<reference evidence="16" key="1">
    <citation type="submission" date="2020-02" db="EMBL/GenBank/DDBJ databases">
        <authorList>
            <person name="Meier V. D."/>
        </authorList>
    </citation>
    <scope>NUCLEOTIDE SEQUENCE</scope>
    <source>
        <strain evidence="16">AVDCRST_MAG20</strain>
    </source>
</reference>
<evidence type="ECO:0000256" key="10">
    <source>
        <dbReference type="ARBA" id="ARBA00023004"/>
    </source>
</evidence>
<evidence type="ECO:0000256" key="7">
    <source>
        <dbReference type="ARBA" id="ARBA00022723"/>
    </source>
</evidence>
<keyword evidence="13" id="KW-0003">3Fe-4S</keyword>
<dbReference type="PANTHER" id="PTHR11938">
    <property type="entry name" value="FAD NADPH DEHYDROGENASE/OXIDOREDUCTASE"/>
    <property type="match status" value="1"/>
</dbReference>
<dbReference type="SUPFAM" id="SSF51395">
    <property type="entry name" value="FMN-linked oxidoreductases"/>
    <property type="match status" value="1"/>
</dbReference>
<keyword evidence="10" id="KW-0408">Iron</keyword>
<dbReference type="Pfam" id="PF01645">
    <property type="entry name" value="Glu_synthase"/>
    <property type="match status" value="1"/>
</dbReference>
<dbReference type="Pfam" id="PF01493">
    <property type="entry name" value="GXGXG"/>
    <property type="match status" value="1"/>
</dbReference>
<dbReference type="InterPro" id="IPR029055">
    <property type="entry name" value="Ntn_hydrolases_N"/>
</dbReference>
<dbReference type="GO" id="GO:0019676">
    <property type="term" value="P:ammonia assimilation cycle"/>
    <property type="evidence" value="ECO:0007669"/>
    <property type="project" value="TreeGrafter"/>
</dbReference>
<dbReference type="CDD" id="cd00982">
    <property type="entry name" value="gltB_C"/>
    <property type="match status" value="1"/>
</dbReference>
<name>A0A6J4HH35_9ACTN</name>
<keyword evidence="11" id="KW-0411">Iron-sulfur</keyword>
<dbReference type="InterPro" id="IPR036485">
    <property type="entry name" value="Glu_synth_asu_C_sf"/>
</dbReference>
<keyword evidence="5" id="KW-0285">Flavoprotein</keyword>
<dbReference type="GO" id="GO:0006537">
    <property type="term" value="P:glutamate biosynthetic process"/>
    <property type="evidence" value="ECO:0007669"/>
    <property type="project" value="UniProtKB-KW"/>
</dbReference>
<accession>A0A6J4HH35</accession>
<dbReference type="GO" id="GO:0051538">
    <property type="term" value="F:3 iron, 4 sulfur cluster binding"/>
    <property type="evidence" value="ECO:0007669"/>
    <property type="project" value="UniProtKB-KW"/>
</dbReference>
<evidence type="ECO:0000256" key="8">
    <source>
        <dbReference type="ARBA" id="ARBA00022962"/>
    </source>
</evidence>
<dbReference type="SUPFAM" id="SSF56235">
    <property type="entry name" value="N-terminal nucleophile aminohydrolases (Ntn hydrolases)"/>
    <property type="match status" value="1"/>
</dbReference>
<dbReference type="PANTHER" id="PTHR11938:SF133">
    <property type="entry name" value="GLUTAMATE SYNTHASE (NADH)"/>
    <property type="match status" value="1"/>
</dbReference>
<dbReference type="InterPro" id="IPR002489">
    <property type="entry name" value="Glu_synth_asu_C"/>
</dbReference>
<dbReference type="SUPFAM" id="SSF69336">
    <property type="entry name" value="Alpha subunit of glutamate synthase, C-terminal domain"/>
    <property type="match status" value="1"/>
</dbReference>
<comment type="similarity">
    <text evidence="3">Belongs to the glutamate synthase family.</text>
</comment>
<evidence type="ECO:0000256" key="14">
    <source>
        <dbReference type="ARBA" id="ARBA00029440"/>
    </source>
</evidence>
<evidence type="ECO:0000256" key="1">
    <source>
        <dbReference type="ARBA" id="ARBA00001917"/>
    </source>
</evidence>
<dbReference type="GO" id="GO:0046872">
    <property type="term" value="F:metal ion binding"/>
    <property type="evidence" value="ECO:0007669"/>
    <property type="project" value="UniProtKB-KW"/>
</dbReference>
<keyword evidence="7" id="KW-0479">Metal-binding</keyword>
<evidence type="ECO:0000256" key="12">
    <source>
        <dbReference type="ARBA" id="ARBA00023164"/>
    </source>
</evidence>
<feature type="domain" description="Glutamine amidotransferase type-2" evidence="15">
    <location>
        <begin position="22"/>
        <end position="389"/>
    </location>
</feature>
<dbReference type="EMBL" id="CADCSY010000036">
    <property type="protein sequence ID" value="CAA9224523.1"/>
    <property type="molecule type" value="Genomic_DNA"/>
</dbReference>
<proteinExistence type="inferred from homology"/>
<dbReference type="CDD" id="cd00713">
    <property type="entry name" value="GltS"/>
    <property type="match status" value="1"/>
</dbReference>
<keyword evidence="6" id="KW-0288">FMN</keyword>
<evidence type="ECO:0000256" key="6">
    <source>
        <dbReference type="ARBA" id="ARBA00022643"/>
    </source>
</evidence>
<evidence type="ECO:0000256" key="13">
    <source>
        <dbReference type="ARBA" id="ARBA00023291"/>
    </source>
</evidence>
<dbReference type="CDD" id="cd02808">
    <property type="entry name" value="GltS_FMN"/>
    <property type="match status" value="1"/>
</dbReference>
<evidence type="ECO:0000256" key="4">
    <source>
        <dbReference type="ARBA" id="ARBA00022605"/>
    </source>
</evidence>
<dbReference type="Pfam" id="PF04898">
    <property type="entry name" value="Glu_syn_central"/>
    <property type="match status" value="1"/>
</dbReference>
<dbReference type="InterPro" id="IPR013785">
    <property type="entry name" value="Aldolase_TIM"/>
</dbReference>
<dbReference type="InterPro" id="IPR017932">
    <property type="entry name" value="GATase_2_dom"/>
</dbReference>
<dbReference type="InterPro" id="IPR006982">
    <property type="entry name" value="Glu_synth_centr_N"/>
</dbReference>
<evidence type="ECO:0000313" key="16">
    <source>
        <dbReference type="EMBL" id="CAA9224523.1"/>
    </source>
</evidence>
<dbReference type="Gene3D" id="2.160.20.60">
    <property type="entry name" value="Glutamate synthase, alpha subunit, C-terminal domain"/>
    <property type="match status" value="1"/>
</dbReference>
<comment type="pathway">
    <text evidence="14">Amino-acid biosynthesis.</text>
</comment>